<reference evidence="2 3" key="1">
    <citation type="submission" date="2018-08" db="EMBL/GenBank/DDBJ databases">
        <title>Meiothermus granaticius genome AF-68 sequencing project.</title>
        <authorList>
            <person name="Da Costa M.S."/>
            <person name="Albuquerque L."/>
            <person name="Raposo P."/>
            <person name="Froufe H.J.C."/>
            <person name="Barroso C.S."/>
            <person name="Egas C."/>
        </authorList>
    </citation>
    <scope>NUCLEOTIDE SEQUENCE [LARGE SCALE GENOMIC DNA]</scope>
    <source>
        <strain evidence="2 3">AF-68</strain>
    </source>
</reference>
<dbReference type="Proteomes" id="UP000266178">
    <property type="component" value="Unassembled WGS sequence"/>
</dbReference>
<dbReference type="AlphaFoldDB" id="A0A399FAR6"/>
<comment type="caution">
    <text evidence="2">The sequence shown here is derived from an EMBL/GenBank/DDBJ whole genome shotgun (WGS) entry which is preliminary data.</text>
</comment>
<organism evidence="2 3">
    <name type="scientific">Meiothermus granaticius NBRC 107808</name>
    <dbReference type="NCBI Taxonomy" id="1227551"/>
    <lineage>
        <taxon>Bacteria</taxon>
        <taxon>Thermotogati</taxon>
        <taxon>Deinococcota</taxon>
        <taxon>Deinococci</taxon>
        <taxon>Thermales</taxon>
        <taxon>Thermaceae</taxon>
        <taxon>Meiothermus</taxon>
    </lineage>
</organism>
<evidence type="ECO:0000313" key="2">
    <source>
        <dbReference type="EMBL" id="RIH93203.1"/>
    </source>
</evidence>
<sequence>MRPKLNLAPYRALHRRDRPRLGFEFPGSHSSVQDKGFLKKSALNQHDPRMGVML</sequence>
<name>A0A399FAR6_9DEIN</name>
<evidence type="ECO:0000256" key="1">
    <source>
        <dbReference type="SAM" id="MobiDB-lite"/>
    </source>
</evidence>
<protein>
    <submittedName>
        <fullName evidence="2">Uncharacterized protein</fullName>
    </submittedName>
</protein>
<gene>
    <name evidence="2" type="ORF">Mgrana_00830</name>
</gene>
<accession>A0A399FAR6</accession>
<keyword evidence="3" id="KW-1185">Reference proteome</keyword>
<evidence type="ECO:0000313" key="3">
    <source>
        <dbReference type="Proteomes" id="UP000266178"/>
    </source>
</evidence>
<feature type="region of interest" description="Disordered" evidence="1">
    <location>
        <begin position="20"/>
        <end position="54"/>
    </location>
</feature>
<proteinExistence type="predicted"/>
<dbReference type="EMBL" id="QWLB01000008">
    <property type="protein sequence ID" value="RIH93203.1"/>
    <property type="molecule type" value="Genomic_DNA"/>
</dbReference>